<feature type="transmembrane region" description="Helical" evidence="1">
    <location>
        <begin position="285"/>
        <end position="305"/>
    </location>
</feature>
<feature type="transmembrane region" description="Helical" evidence="1">
    <location>
        <begin position="232"/>
        <end position="250"/>
    </location>
</feature>
<reference evidence="2 3" key="1">
    <citation type="submission" date="2016-10" db="EMBL/GenBank/DDBJ databases">
        <authorList>
            <person name="de Groot N.N."/>
        </authorList>
    </citation>
    <scope>NUCLEOTIDE SEQUENCE [LARGE SCALE GENOMIC DNA]</scope>
    <source>
        <strain evidence="2 3">DSM 20117</strain>
    </source>
</reference>
<dbReference type="PANTHER" id="PTHR34821">
    <property type="entry name" value="INNER MEMBRANE PROTEIN YDCZ"/>
    <property type="match status" value="1"/>
</dbReference>
<dbReference type="PANTHER" id="PTHR34821:SF2">
    <property type="entry name" value="INNER MEMBRANE PROTEIN YDCZ"/>
    <property type="match status" value="1"/>
</dbReference>
<feature type="transmembrane region" description="Helical" evidence="1">
    <location>
        <begin position="162"/>
        <end position="181"/>
    </location>
</feature>
<keyword evidence="1" id="KW-0812">Transmembrane</keyword>
<dbReference type="InterPro" id="IPR006750">
    <property type="entry name" value="YdcZ"/>
</dbReference>
<evidence type="ECO:0000256" key="1">
    <source>
        <dbReference type="SAM" id="Phobius"/>
    </source>
</evidence>
<evidence type="ECO:0000313" key="2">
    <source>
        <dbReference type="EMBL" id="SDQ86149.1"/>
    </source>
</evidence>
<protein>
    <submittedName>
        <fullName evidence="2">Transporter family-2 protein</fullName>
    </submittedName>
</protein>
<feature type="transmembrane region" description="Helical" evidence="1">
    <location>
        <begin position="34"/>
        <end position="56"/>
    </location>
</feature>
<accession>A0A1H1ECJ7</accession>
<dbReference type="AlphaFoldDB" id="A0A1H1ECJ7"/>
<feature type="transmembrane region" description="Helical" evidence="1">
    <location>
        <begin position="136"/>
        <end position="156"/>
    </location>
</feature>
<keyword evidence="3" id="KW-1185">Reference proteome</keyword>
<dbReference type="STRING" id="37928.SAMN04489742_2857"/>
<feature type="transmembrane region" description="Helical" evidence="1">
    <location>
        <begin position="77"/>
        <end position="96"/>
    </location>
</feature>
<feature type="transmembrane region" description="Helical" evidence="1">
    <location>
        <begin position="102"/>
        <end position="124"/>
    </location>
</feature>
<dbReference type="EMBL" id="FNKH01000002">
    <property type="protein sequence ID" value="SDQ86149.1"/>
    <property type="molecule type" value="Genomic_DNA"/>
</dbReference>
<keyword evidence="1" id="KW-1133">Transmembrane helix</keyword>
<name>A0A1H1ECJ7_9MICC</name>
<keyword evidence="1" id="KW-0472">Membrane</keyword>
<proteinExistence type="predicted"/>
<dbReference type="Proteomes" id="UP000181917">
    <property type="component" value="Unassembled WGS sequence"/>
</dbReference>
<feature type="transmembrane region" description="Helical" evidence="1">
    <location>
        <begin position="201"/>
        <end position="220"/>
    </location>
</feature>
<dbReference type="GO" id="GO:0005886">
    <property type="term" value="C:plasma membrane"/>
    <property type="evidence" value="ECO:0007669"/>
    <property type="project" value="TreeGrafter"/>
</dbReference>
<gene>
    <name evidence="2" type="ORF">SAMN04489742_2857</name>
</gene>
<sequence>MPAALALVLAVFGGIGLAVQGRLNSELGVQLQDRIGAALISFGTGFIAVLVFATVLPSARARLGRMPSLFRQRRYPPWYLLAGLIGAFYVFTQTVAVGPIGLSLFTIAVVTGQLASGLVVDRLGLGSGKKIPVNGVRIAGAALALAAAVTAALPHFGNSLNTGLLVLLMLLPLAAGLMQSVQQGMLGQIATVHGSPVISTLFNFGAGTLALLAVWTVQAAISGQAGLLTPQWWLYTGGPLGTLVLGAATLSVANTGVLLTSLGMIGGQLVGSLVLDILWPTAGSLVGAATVAGIVLTSLALVIASRPWRGKGWARR</sequence>
<dbReference type="Pfam" id="PF04657">
    <property type="entry name" value="DMT_YdcZ"/>
    <property type="match status" value="2"/>
</dbReference>
<feature type="transmembrane region" description="Helical" evidence="1">
    <location>
        <begin position="257"/>
        <end position="279"/>
    </location>
</feature>
<evidence type="ECO:0000313" key="3">
    <source>
        <dbReference type="Proteomes" id="UP000181917"/>
    </source>
</evidence>
<organism evidence="2 3">
    <name type="scientific">Crystallibacter crystallopoietes</name>
    <dbReference type="NCBI Taxonomy" id="37928"/>
    <lineage>
        <taxon>Bacteria</taxon>
        <taxon>Bacillati</taxon>
        <taxon>Actinomycetota</taxon>
        <taxon>Actinomycetes</taxon>
        <taxon>Micrococcales</taxon>
        <taxon>Micrococcaceae</taxon>
        <taxon>Crystallibacter</taxon>
    </lineage>
</organism>